<dbReference type="Proteomes" id="UP000005408">
    <property type="component" value="Unassembled WGS sequence"/>
</dbReference>
<dbReference type="KEGG" id="crg:105324107"/>
<evidence type="ECO:0000256" key="2">
    <source>
        <dbReference type="ARBA" id="ARBA00007590"/>
    </source>
</evidence>
<keyword evidence="8" id="KW-1185">Reference proteome</keyword>
<dbReference type="InterPro" id="IPR005349">
    <property type="entry name" value="TMEM14"/>
</dbReference>
<accession>A0A8W8MJT4</accession>
<dbReference type="EnsemblMetazoa" id="G3374.8">
    <property type="protein sequence ID" value="G3374.8:cds"/>
    <property type="gene ID" value="G3374"/>
</dbReference>
<keyword evidence="5 6" id="KW-0472">Membrane</keyword>
<dbReference type="GO" id="GO:0031966">
    <property type="term" value="C:mitochondrial membrane"/>
    <property type="evidence" value="ECO:0007669"/>
    <property type="project" value="TreeGrafter"/>
</dbReference>
<feature type="transmembrane region" description="Helical" evidence="6">
    <location>
        <begin position="81"/>
        <end position="99"/>
    </location>
</feature>
<keyword evidence="4 6" id="KW-1133">Transmembrane helix</keyword>
<organism evidence="7 8">
    <name type="scientific">Magallana gigas</name>
    <name type="common">Pacific oyster</name>
    <name type="synonym">Crassostrea gigas</name>
    <dbReference type="NCBI Taxonomy" id="29159"/>
    <lineage>
        <taxon>Eukaryota</taxon>
        <taxon>Metazoa</taxon>
        <taxon>Spiralia</taxon>
        <taxon>Lophotrochozoa</taxon>
        <taxon>Mollusca</taxon>
        <taxon>Bivalvia</taxon>
        <taxon>Autobranchia</taxon>
        <taxon>Pteriomorphia</taxon>
        <taxon>Ostreida</taxon>
        <taxon>Ostreoidea</taxon>
        <taxon>Ostreidae</taxon>
        <taxon>Magallana</taxon>
    </lineage>
</organism>
<dbReference type="RefSeq" id="XP_034311242.2">
    <property type="nucleotide sequence ID" value="XM_034455351.2"/>
</dbReference>
<evidence type="ECO:0000256" key="5">
    <source>
        <dbReference type="ARBA" id="ARBA00023136"/>
    </source>
</evidence>
<evidence type="ECO:0000256" key="6">
    <source>
        <dbReference type="SAM" id="Phobius"/>
    </source>
</evidence>
<dbReference type="Gene3D" id="1.10.10.1740">
    <property type="entry name" value="Transmembrane protein 14-like"/>
    <property type="match status" value="1"/>
</dbReference>
<evidence type="ECO:0000313" key="7">
    <source>
        <dbReference type="EnsemblMetazoa" id="G3374.10:cds"/>
    </source>
</evidence>
<dbReference type="GeneID" id="105324107"/>
<dbReference type="InterPro" id="IPR044890">
    <property type="entry name" value="TMEM14_sf"/>
</dbReference>
<name>A0A8W8MJT4_MAGGI</name>
<dbReference type="PANTHER" id="PTHR12668">
    <property type="entry name" value="TRANSMEMBRANE PROTEIN 14, 15"/>
    <property type="match status" value="1"/>
</dbReference>
<reference evidence="7" key="1">
    <citation type="submission" date="2022-08" db="UniProtKB">
        <authorList>
            <consortium name="EnsemblMetazoa"/>
        </authorList>
    </citation>
    <scope>IDENTIFICATION</scope>
    <source>
        <strain evidence="7">05x7-T-G4-1.051#20</strain>
    </source>
</reference>
<evidence type="ECO:0000256" key="1">
    <source>
        <dbReference type="ARBA" id="ARBA00004141"/>
    </source>
</evidence>
<comment type="subcellular location">
    <subcellularLocation>
        <location evidence="1">Membrane</location>
        <topology evidence="1">Multi-pass membrane protein</topology>
    </subcellularLocation>
</comment>
<keyword evidence="3 6" id="KW-0812">Transmembrane</keyword>
<dbReference type="AlphaFoldDB" id="A0A8W8MJT4"/>
<dbReference type="PANTHER" id="PTHR12668:SF43">
    <property type="entry name" value="TRANSMEMBRANE PROTEIN 14 HOMOLOG"/>
    <property type="match status" value="1"/>
</dbReference>
<evidence type="ECO:0000256" key="4">
    <source>
        <dbReference type="ARBA" id="ARBA00022989"/>
    </source>
</evidence>
<sequence>MGGVDIVSLAYSVTVTAGGLMGYVRAGSIPSLVAGLAFGSLMGYGTYQTSNDPQNVNLSLVTSGLLAGVMGYRFFNSGKFMPAGLVFGLSLLMVARFGYRIASRT</sequence>
<dbReference type="GO" id="GO:0070453">
    <property type="term" value="P:regulation of heme biosynthetic process"/>
    <property type="evidence" value="ECO:0007669"/>
    <property type="project" value="TreeGrafter"/>
</dbReference>
<evidence type="ECO:0000313" key="8">
    <source>
        <dbReference type="Proteomes" id="UP000005408"/>
    </source>
</evidence>
<evidence type="ECO:0000256" key="3">
    <source>
        <dbReference type="ARBA" id="ARBA00022692"/>
    </source>
</evidence>
<dbReference type="FunFam" id="1.10.10.1740:FF:000002">
    <property type="entry name" value="Transmembrane protein 14C"/>
    <property type="match status" value="1"/>
</dbReference>
<dbReference type="Pfam" id="PF03647">
    <property type="entry name" value="Tmemb_14"/>
    <property type="match status" value="1"/>
</dbReference>
<proteinExistence type="inferred from homology"/>
<dbReference type="EnsemblMetazoa" id="G3374.10">
    <property type="protein sequence ID" value="G3374.10:cds"/>
    <property type="gene ID" value="G3374"/>
</dbReference>
<evidence type="ECO:0008006" key="9">
    <source>
        <dbReference type="Google" id="ProtNLM"/>
    </source>
</evidence>
<comment type="similarity">
    <text evidence="2">Belongs to the TMEM14 family.</text>
</comment>
<protein>
    <recommendedName>
        <fullName evidence="9">Transmembrane protein 14C</fullName>
    </recommendedName>
</protein>